<keyword evidence="1 2" id="KW-0238">DNA-binding</keyword>
<dbReference type="Gene3D" id="1.10.357.10">
    <property type="entry name" value="Tetracycline Repressor, domain 2"/>
    <property type="match status" value="1"/>
</dbReference>
<dbReference type="Proteomes" id="UP000562395">
    <property type="component" value="Unassembled WGS sequence"/>
</dbReference>
<evidence type="ECO:0000259" key="3">
    <source>
        <dbReference type="PROSITE" id="PS50977"/>
    </source>
</evidence>
<dbReference type="InterPro" id="IPR001647">
    <property type="entry name" value="HTH_TetR"/>
</dbReference>
<dbReference type="InterPro" id="IPR009057">
    <property type="entry name" value="Homeodomain-like_sf"/>
</dbReference>
<evidence type="ECO:0000256" key="2">
    <source>
        <dbReference type="PROSITE-ProRule" id="PRU00335"/>
    </source>
</evidence>
<dbReference type="SUPFAM" id="SSF46689">
    <property type="entry name" value="Homeodomain-like"/>
    <property type="match status" value="1"/>
</dbReference>
<feature type="domain" description="HTH tetR-type" evidence="3">
    <location>
        <begin position="16"/>
        <end position="76"/>
    </location>
</feature>
<dbReference type="AlphaFoldDB" id="A0A7W5ZWL0"/>
<reference evidence="4 5" key="1">
    <citation type="submission" date="2020-08" db="EMBL/GenBank/DDBJ databases">
        <title>Genomic Encyclopedia of Type Strains, Phase IV (KMG-IV): sequencing the most valuable type-strain genomes for metagenomic binning, comparative biology and taxonomic classification.</title>
        <authorList>
            <person name="Goeker M."/>
        </authorList>
    </citation>
    <scope>NUCLEOTIDE SEQUENCE [LARGE SCALE GENOMIC DNA]</scope>
    <source>
        <strain evidence="4 5">DSM 14552</strain>
    </source>
</reference>
<feature type="DNA-binding region" description="H-T-H motif" evidence="2">
    <location>
        <begin position="39"/>
        <end position="58"/>
    </location>
</feature>
<organism evidence="4 5">
    <name type="scientific">Novosphingobium hassiacum</name>
    <dbReference type="NCBI Taxonomy" id="173676"/>
    <lineage>
        <taxon>Bacteria</taxon>
        <taxon>Pseudomonadati</taxon>
        <taxon>Pseudomonadota</taxon>
        <taxon>Alphaproteobacteria</taxon>
        <taxon>Sphingomonadales</taxon>
        <taxon>Sphingomonadaceae</taxon>
        <taxon>Novosphingobium</taxon>
    </lineage>
</organism>
<evidence type="ECO:0000256" key="1">
    <source>
        <dbReference type="ARBA" id="ARBA00023125"/>
    </source>
</evidence>
<name>A0A7W5ZWL0_9SPHN</name>
<dbReference type="EMBL" id="JACICY010000006">
    <property type="protein sequence ID" value="MBB3861280.1"/>
    <property type="molecule type" value="Genomic_DNA"/>
</dbReference>
<evidence type="ECO:0000313" key="4">
    <source>
        <dbReference type="EMBL" id="MBB3861280.1"/>
    </source>
</evidence>
<comment type="caution">
    <text evidence="4">The sequence shown here is derived from an EMBL/GenBank/DDBJ whole genome shotgun (WGS) entry which is preliminary data.</text>
</comment>
<keyword evidence="5" id="KW-1185">Reference proteome</keyword>
<sequence>MAEPGTTKRYTQARGRARREALVAAARTLLQECSVDEITLTMVAERASIPASSAYHFFPDIRVLYKELACQLADEMTEIELPAMQYDRWQDCLAAFVGTSAMYLNGDAAARQLLLGPQTAPDIKRAACHDDMRFGAILFSLLDSQFHLPKLRTPVLTCFYAIQIADTFFSLSVQDHQKISEDMLGEALVGATSYLANYFPPILQPKAKLTAVATDAM</sequence>
<proteinExistence type="predicted"/>
<dbReference type="PROSITE" id="PS50977">
    <property type="entry name" value="HTH_TETR_2"/>
    <property type="match status" value="1"/>
</dbReference>
<dbReference type="GO" id="GO:0003677">
    <property type="term" value="F:DNA binding"/>
    <property type="evidence" value="ECO:0007669"/>
    <property type="project" value="UniProtKB-UniRule"/>
</dbReference>
<dbReference type="RefSeq" id="WP_183614039.1">
    <property type="nucleotide sequence ID" value="NZ_JACICY010000006.1"/>
</dbReference>
<accession>A0A7W5ZWL0</accession>
<gene>
    <name evidence="4" type="ORF">GGQ88_002564</name>
</gene>
<evidence type="ECO:0000313" key="5">
    <source>
        <dbReference type="Proteomes" id="UP000562395"/>
    </source>
</evidence>
<protein>
    <submittedName>
        <fullName evidence="4">AcrR family transcriptional regulator</fullName>
    </submittedName>
</protein>